<protein>
    <recommendedName>
        <fullName evidence="3 11">Aspartyl/glutamyl-tRNA(Asn/Gln) amidotransferase subunit B</fullName>
        <shortName evidence="11">Asp/Glu-ADT subunit B</shortName>
        <ecNumber evidence="11">6.3.5.-</ecNumber>
    </recommendedName>
</protein>
<dbReference type="SMR" id="A0AAU8PHB6"/>
<evidence type="ECO:0000256" key="2">
    <source>
        <dbReference type="ARBA" id="ARBA00011123"/>
    </source>
</evidence>
<dbReference type="PANTHER" id="PTHR11659:SF0">
    <property type="entry name" value="GLUTAMYL-TRNA(GLN) AMIDOTRANSFERASE SUBUNIT B, MITOCHONDRIAL"/>
    <property type="match status" value="1"/>
</dbReference>
<evidence type="ECO:0000313" key="14">
    <source>
        <dbReference type="Proteomes" id="UP000008192"/>
    </source>
</evidence>
<dbReference type="Pfam" id="PF02934">
    <property type="entry name" value="GatB_N"/>
    <property type="match status" value="1"/>
</dbReference>
<dbReference type="InterPro" id="IPR014746">
    <property type="entry name" value="Gln_synth/guanido_kin_cat_dom"/>
</dbReference>
<dbReference type="InterPro" id="IPR017959">
    <property type="entry name" value="Asn/Gln-tRNA_amidoTrfase_suB/E"/>
</dbReference>
<evidence type="ECO:0000256" key="7">
    <source>
        <dbReference type="ARBA" id="ARBA00022917"/>
    </source>
</evidence>
<evidence type="ECO:0000256" key="5">
    <source>
        <dbReference type="ARBA" id="ARBA00022741"/>
    </source>
</evidence>
<evidence type="ECO:0000256" key="8">
    <source>
        <dbReference type="ARBA" id="ARBA00024799"/>
    </source>
</evidence>
<name>A0AAU8PHB6_TREPG</name>
<dbReference type="PROSITE" id="PS01234">
    <property type="entry name" value="GATB"/>
    <property type="match status" value="1"/>
</dbReference>
<dbReference type="SUPFAM" id="SSF55931">
    <property type="entry name" value="Glutamine synthetase/guanido kinase"/>
    <property type="match status" value="1"/>
</dbReference>
<dbReference type="GO" id="GO:0050567">
    <property type="term" value="F:glutaminyl-tRNA synthase (glutamine-hydrolyzing) activity"/>
    <property type="evidence" value="ECO:0007669"/>
    <property type="project" value="UniProtKB-UniRule"/>
</dbReference>
<comment type="similarity">
    <text evidence="1 11">Belongs to the GatB/GatE family. GatB subfamily.</text>
</comment>
<evidence type="ECO:0000256" key="9">
    <source>
        <dbReference type="ARBA" id="ARBA00047380"/>
    </source>
</evidence>
<accession>A0AAU8PHB6</accession>
<dbReference type="InterPro" id="IPR006075">
    <property type="entry name" value="Asn/Gln-tRNA_Trfase_suB/E_cat"/>
</dbReference>
<dbReference type="Gene3D" id="1.10.10.410">
    <property type="match status" value="1"/>
</dbReference>
<dbReference type="GeneID" id="93876768"/>
<dbReference type="NCBIfam" id="NF004014">
    <property type="entry name" value="PRK05477.1-4"/>
    <property type="match status" value="1"/>
</dbReference>
<comment type="catalytic activity">
    <reaction evidence="9 11">
        <text>L-aspartyl-tRNA(Asn) + L-glutamine + ATP + H2O = L-asparaginyl-tRNA(Asn) + L-glutamate + ADP + phosphate + 2 H(+)</text>
        <dbReference type="Rhea" id="RHEA:14513"/>
        <dbReference type="Rhea" id="RHEA-COMP:9674"/>
        <dbReference type="Rhea" id="RHEA-COMP:9677"/>
        <dbReference type="ChEBI" id="CHEBI:15377"/>
        <dbReference type="ChEBI" id="CHEBI:15378"/>
        <dbReference type="ChEBI" id="CHEBI:29985"/>
        <dbReference type="ChEBI" id="CHEBI:30616"/>
        <dbReference type="ChEBI" id="CHEBI:43474"/>
        <dbReference type="ChEBI" id="CHEBI:58359"/>
        <dbReference type="ChEBI" id="CHEBI:78515"/>
        <dbReference type="ChEBI" id="CHEBI:78516"/>
        <dbReference type="ChEBI" id="CHEBI:456216"/>
    </reaction>
</comment>
<dbReference type="SMART" id="SM00845">
    <property type="entry name" value="GatB_Yqey"/>
    <property type="match status" value="1"/>
</dbReference>
<evidence type="ECO:0000256" key="3">
    <source>
        <dbReference type="ARBA" id="ARBA00016923"/>
    </source>
</evidence>
<dbReference type="InterPro" id="IPR017958">
    <property type="entry name" value="Gln-tRNA_amidoTrfase_suB_CS"/>
</dbReference>
<keyword evidence="7 11" id="KW-0648">Protein biosynthesis</keyword>
<dbReference type="SUPFAM" id="SSF89095">
    <property type="entry name" value="GatB/YqeY motif"/>
    <property type="match status" value="1"/>
</dbReference>
<dbReference type="Gene3D" id="1.10.150.380">
    <property type="entry name" value="GatB domain, N-terminal subdomain"/>
    <property type="match status" value="1"/>
</dbReference>
<dbReference type="InterPro" id="IPR042114">
    <property type="entry name" value="GatB_C_1"/>
</dbReference>
<dbReference type="InterPro" id="IPR004413">
    <property type="entry name" value="GatB"/>
</dbReference>
<dbReference type="KEGG" id="tpg:TPEGAU_1021"/>
<dbReference type="RefSeq" id="WP_010882465.1">
    <property type="nucleotide sequence ID" value="NC_016843.1"/>
</dbReference>
<dbReference type="GO" id="GO:0006412">
    <property type="term" value="P:translation"/>
    <property type="evidence" value="ECO:0007669"/>
    <property type="project" value="UniProtKB-UniRule"/>
</dbReference>
<dbReference type="HAMAP" id="MF_00121">
    <property type="entry name" value="GatB"/>
    <property type="match status" value="1"/>
</dbReference>
<organism evidence="13 14">
    <name type="scientific">Treponema pallidum subsp. pertenue (strain Gauthier)</name>
    <dbReference type="NCBI Taxonomy" id="491080"/>
    <lineage>
        <taxon>Bacteria</taxon>
        <taxon>Pseudomonadati</taxon>
        <taxon>Spirochaetota</taxon>
        <taxon>Spirochaetia</taxon>
        <taxon>Spirochaetales</taxon>
        <taxon>Treponemataceae</taxon>
        <taxon>Treponema</taxon>
    </lineage>
</organism>
<dbReference type="InterPro" id="IPR003789">
    <property type="entry name" value="Asn/Gln_tRNA_amidoTrase-B-like"/>
</dbReference>
<comment type="catalytic activity">
    <reaction evidence="10 11">
        <text>L-glutamyl-tRNA(Gln) + L-glutamine + ATP + H2O = L-glutaminyl-tRNA(Gln) + L-glutamate + ADP + phosphate + H(+)</text>
        <dbReference type="Rhea" id="RHEA:17521"/>
        <dbReference type="Rhea" id="RHEA-COMP:9681"/>
        <dbReference type="Rhea" id="RHEA-COMP:9684"/>
        <dbReference type="ChEBI" id="CHEBI:15377"/>
        <dbReference type="ChEBI" id="CHEBI:15378"/>
        <dbReference type="ChEBI" id="CHEBI:29985"/>
        <dbReference type="ChEBI" id="CHEBI:30616"/>
        <dbReference type="ChEBI" id="CHEBI:43474"/>
        <dbReference type="ChEBI" id="CHEBI:58359"/>
        <dbReference type="ChEBI" id="CHEBI:78520"/>
        <dbReference type="ChEBI" id="CHEBI:78521"/>
        <dbReference type="ChEBI" id="CHEBI:456216"/>
    </reaction>
</comment>
<dbReference type="Proteomes" id="UP000008192">
    <property type="component" value="Chromosome"/>
</dbReference>
<reference evidence="14" key="1">
    <citation type="journal article" date="2012" name="PLoS Negl. Trop. Dis.">
        <title>Whole genome sequences of three Treponema pallidum ssp. pertenue strains: yaws and syphilis treponemes differ in less than 0.2% of the genome sequence.</title>
        <authorList>
            <person name="Cejkova D."/>
            <person name="Zobanikova M."/>
            <person name="Chen L."/>
            <person name="Pospisilova P."/>
            <person name="Strouhal M."/>
            <person name="Qin X."/>
            <person name="Mikalova L."/>
            <person name="Norris S.J."/>
            <person name="Muzny D.M."/>
            <person name="Gibbs R.A."/>
            <person name="Fulton L.L."/>
            <person name="Sodergren E."/>
            <person name="Weinstock G.M."/>
            <person name="Smajs D."/>
        </authorList>
    </citation>
    <scope>NUCLEOTIDE SEQUENCE [LARGE SCALE GENOMIC DNA]</scope>
    <source>
        <strain evidence="14">Gauthier</strain>
    </source>
</reference>
<dbReference type="EMBL" id="CP002376">
    <property type="protein sequence ID" value="AEZ60301.1"/>
    <property type="molecule type" value="Genomic_DNA"/>
</dbReference>
<dbReference type="PANTHER" id="PTHR11659">
    <property type="entry name" value="GLUTAMYL-TRNA GLN AMIDOTRANSFERASE SUBUNIT B MITOCHONDRIAL AND PROKARYOTIC PET112-RELATED"/>
    <property type="match status" value="1"/>
</dbReference>
<dbReference type="NCBIfam" id="NF004012">
    <property type="entry name" value="PRK05477.1-2"/>
    <property type="match status" value="1"/>
</dbReference>
<dbReference type="GO" id="GO:0070681">
    <property type="term" value="P:glutaminyl-tRNAGln biosynthesis via transamidation"/>
    <property type="evidence" value="ECO:0007669"/>
    <property type="project" value="TreeGrafter"/>
</dbReference>
<dbReference type="NCBIfam" id="TIGR00133">
    <property type="entry name" value="gatB"/>
    <property type="match status" value="1"/>
</dbReference>
<dbReference type="FunFam" id="1.10.10.410:FF:000001">
    <property type="entry name" value="Aspartyl/glutamyl-tRNA(Asn/Gln) amidotransferase subunit B"/>
    <property type="match status" value="1"/>
</dbReference>
<evidence type="ECO:0000313" key="13">
    <source>
        <dbReference type="EMBL" id="AEZ60301.1"/>
    </source>
</evidence>
<proteinExistence type="inferred from homology"/>
<evidence type="ECO:0000256" key="11">
    <source>
        <dbReference type="HAMAP-Rule" id="MF_00121"/>
    </source>
</evidence>
<dbReference type="Pfam" id="PF02637">
    <property type="entry name" value="GatB_Yqey"/>
    <property type="match status" value="1"/>
</dbReference>
<keyword evidence="6 11" id="KW-0067">ATP-binding</keyword>
<dbReference type="AlphaFoldDB" id="A0AAU8PHB6"/>
<dbReference type="InterPro" id="IPR018027">
    <property type="entry name" value="Asn/Gln_amidotransferase"/>
</dbReference>
<feature type="domain" description="Asn/Gln amidotransferase" evidence="12">
    <location>
        <begin position="359"/>
        <end position="506"/>
    </location>
</feature>
<dbReference type="GO" id="GO:0005524">
    <property type="term" value="F:ATP binding"/>
    <property type="evidence" value="ECO:0007669"/>
    <property type="project" value="UniProtKB-KW"/>
</dbReference>
<gene>
    <name evidence="11 13" type="primary">gatB</name>
    <name evidence="13" type="ordered locus">TPEGAU_1021</name>
</gene>
<dbReference type="InterPro" id="IPR023168">
    <property type="entry name" value="GatB_Yqey_C_2"/>
</dbReference>
<keyword evidence="4 11" id="KW-0436">Ligase</keyword>
<evidence type="ECO:0000256" key="4">
    <source>
        <dbReference type="ARBA" id="ARBA00022598"/>
    </source>
</evidence>
<evidence type="ECO:0000256" key="6">
    <source>
        <dbReference type="ARBA" id="ARBA00022840"/>
    </source>
</evidence>
<evidence type="ECO:0000256" key="1">
    <source>
        <dbReference type="ARBA" id="ARBA00005306"/>
    </source>
</evidence>
<comment type="function">
    <text evidence="8 11">Allows the formation of correctly charged Asn-tRNA(Asn) or Gln-tRNA(Gln) through the transamidation of misacylated Asp-tRNA(Asn) or Glu-tRNA(Gln) in organisms which lack either or both of asparaginyl-tRNA or glutaminyl-tRNA synthetases. The reaction takes place in the presence of glutamine and ATP through an activated phospho-Asp-tRNA(Asn) or phospho-Glu-tRNA(Gln).</text>
</comment>
<keyword evidence="5 11" id="KW-0547">Nucleotide-binding</keyword>
<comment type="subunit">
    <text evidence="2 11">Heterotrimer of A, B and C subunits.</text>
</comment>
<evidence type="ECO:0000259" key="12">
    <source>
        <dbReference type="SMART" id="SM00845"/>
    </source>
</evidence>
<evidence type="ECO:0000256" key="10">
    <source>
        <dbReference type="ARBA" id="ARBA00047913"/>
    </source>
</evidence>
<dbReference type="EC" id="6.3.5.-" evidence="11"/>
<sequence>MSDLQTGTVPSIAGATDDTHAAPFFYEVIIGCEIHCQLLTKTKAFCACANRSGGMPNSRVCPVCLGLPGALPVVSEEYVRLGVRAGLALGCTIQLWSAFDRKHYFYPDLPKGYQITQYDAPLCTDGAVDVQGVDMPVQRRVRIERIHLEEDAGKSLHAADAYSYIDFNRCGVPLIEIVSRPDLRSAEEAACFMQTIREILTFIEVTDGNLEEGALRCDANVNVRILYKGQEHHTPISEIKNMNSYRMVRDACTYEVQRQLQEFWQKGPASKEEMQRKRTMGWDPVEGVTLLQRTKHSLRDYRFMRDPDLPDLHLTPAYVQHLSYTVGELPAARRARFKLDLGLSAFAAQTLTGSRMLADWFEKAAHASKNARRVANWILSEVLAVVNEKNICIAELNLSPEAIAELMDAVEDQRITGKQAKDIFAQMLATGARAQDIISAQGLAQLSDEEEIATLVQTVFQEHPKALRDWQHGKTNVAAWLMGQVMKRSRGRAHPARVATLVHQALSQL</sequence>